<comment type="similarity">
    <text evidence="2">Belongs to the ABC transporter superfamily.</text>
</comment>
<evidence type="ECO:0000256" key="1">
    <source>
        <dbReference type="ARBA" id="ARBA00004202"/>
    </source>
</evidence>
<dbReference type="InterPro" id="IPR027417">
    <property type="entry name" value="P-loop_NTPase"/>
</dbReference>
<dbReference type="SMART" id="SM00382">
    <property type="entry name" value="AAA"/>
    <property type="match status" value="1"/>
</dbReference>
<evidence type="ECO:0000256" key="2">
    <source>
        <dbReference type="ARBA" id="ARBA00005417"/>
    </source>
</evidence>
<name>A0ABZ0L9B1_9BACL</name>
<keyword evidence="7" id="KW-0472">Membrane</keyword>
<evidence type="ECO:0000256" key="7">
    <source>
        <dbReference type="ARBA" id="ARBA00023136"/>
    </source>
</evidence>
<dbReference type="InterPro" id="IPR003439">
    <property type="entry name" value="ABC_transporter-like_ATP-bd"/>
</dbReference>
<dbReference type="Gene3D" id="3.40.50.300">
    <property type="entry name" value="P-loop containing nucleotide triphosphate hydrolases"/>
    <property type="match status" value="1"/>
</dbReference>
<keyword evidence="10" id="KW-1185">Reference proteome</keyword>
<protein>
    <submittedName>
        <fullName evidence="9">ABC transporter ATP-binding protein</fullName>
    </submittedName>
</protein>
<dbReference type="PANTHER" id="PTHR43297">
    <property type="entry name" value="OLIGOPEPTIDE TRANSPORT ATP-BINDING PROTEIN APPD"/>
    <property type="match status" value="1"/>
</dbReference>
<dbReference type="PROSITE" id="PS00211">
    <property type="entry name" value="ABC_TRANSPORTER_1"/>
    <property type="match status" value="1"/>
</dbReference>
<evidence type="ECO:0000256" key="6">
    <source>
        <dbReference type="ARBA" id="ARBA00022840"/>
    </source>
</evidence>
<dbReference type="Proteomes" id="UP001303902">
    <property type="component" value="Chromosome"/>
</dbReference>
<dbReference type="GO" id="GO:0005524">
    <property type="term" value="F:ATP binding"/>
    <property type="evidence" value="ECO:0007669"/>
    <property type="project" value="UniProtKB-KW"/>
</dbReference>
<evidence type="ECO:0000256" key="5">
    <source>
        <dbReference type="ARBA" id="ARBA00022741"/>
    </source>
</evidence>
<evidence type="ECO:0000313" key="9">
    <source>
        <dbReference type="EMBL" id="WOV88121.1"/>
    </source>
</evidence>
<feature type="domain" description="ABC transporter" evidence="8">
    <location>
        <begin position="5"/>
        <end position="255"/>
    </location>
</feature>
<evidence type="ECO:0000259" key="8">
    <source>
        <dbReference type="PROSITE" id="PS50893"/>
    </source>
</evidence>
<sequence>MNQLLDVTDLSVSFNTYAGEVKAVRGINLQLSAGETLAIVGESGSGKSVTSRAIMRILKKPGKITGGRVLYNGKDLTTLSDKAMQKIRGAEISMVFQDAMTSLNPTMTIGRQISEGLKKHQKLSSKEAKTQTVELLKKVEIPNPEVRYKQYPHQFSGGMRQRAVIAMALACNPKVLIADEPTTALDVTIQGQILELLRDLQNVLNMGIIFITHDLGVVANLADRVAVMYAGVIVETGTVDELFYNPKHPYLWGLLASMPKLHMGSKLRAIPGTPPNLLTPPLGCPFAARCPYAMKVCLEEMPARSDVSPTHSAACWLLDTNAPSVSLPQESIVGGEVYAVK</sequence>
<dbReference type="InterPro" id="IPR013563">
    <property type="entry name" value="Oligopep_ABC_C"/>
</dbReference>
<gene>
    <name evidence="9" type="ORF">QWT69_03070</name>
</gene>
<keyword evidence="3" id="KW-0813">Transport</keyword>
<organism evidence="9 10">
    <name type="scientific">Sporosarcina oncorhynchi</name>
    <dbReference type="NCBI Taxonomy" id="3056444"/>
    <lineage>
        <taxon>Bacteria</taxon>
        <taxon>Bacillati</taxon>
        <taxon>Bacillota</taxon>
        <taxon>Bacilli</taxon>
        <taxon>Bacillales</taxon>
        <taxon>Caryophanaceae</taxon>
        <taxon>Sporosarcina</taxon>
    </lineage>
</organism>
<comment type="subcellular location">
    <subcellularLocation>
        <location evidence="1">Cell membrane</location>
        <topology evidence="1">Peripheral membrane protein</topology>
    </subcellularLocation>
</comment>
<keyword evidence="5" id="KW-0547">Nucleotide-binding</keyword>
<reference evidence="9 10" key="1">
    <citation type="submission" date="2023-06" db="EMBL/GenBank/DDBJ databases">
        <title>Sporosarcina sp. nov., isolated from Korean tranditional fermented seafood 'Jeotgal'.</title>
        <authorList>
            <person name="Yang A.I."/>
            <person name="Shin N.-R."/>
        </authorList>
    </citation>
    <scope>NUCLEOTIDE SEQUENCE [LARGE SCALE GENOMIC DNA]</scope>
    <source>
        <strain evidence="9 10">T2O-4</strain>
    </source>
</reference>
<evidence type="ECO:0000256" key="3">
    <source>
        <dbReference type="ARBA" id="ARBA00022448"/>
    </source>
</evidence>
<dbReference type="PROSITE" id="PS50893">
    <property type="entry name" value="ABC_TRANSPORTER_2"/>
    <property type="match status" value="1"/>
</dbReference>
<dbReference type="PANTHER" id="PTHR43297:SF2">
    <property type="entry name" value="DIPEPTIDE TRANSPORT ATP-BINDING PROTEIN DPPD"/>
    <property type="match status" value="1"/>
</dbReference>
<dbReference type="RefSeq" id="WP_317968855.1">
    <property type="nucleotide sequence ID" value="NZ_CP129118.1"/>
</dbReference>
<dbReference type="InterPro" id="IPR050388">
    <property type="entry name" value="ABC_Ni/Peptide_Import"/>
</dbReference>
<keyword evidence="4" id="KW-1003">Cell membrane</keyword>
<evidence type="ECO:0000313" key="10">
    <source>
        <dbReference type="Proteomes" id="UP001303902"/>
    </source>
</evidence>
<keyword evidence="6 9" id="KW-0067">ATP-binding</keyword>
<proteinExistence type="inferred from homology"/>
<dbReference type="Pfam" id="PF08352">
    <property type="entry name" value="oligo_HPY"/>
    <property type="match status" value="1"/>
</dbReference>
<evidence type="ECO:0000256" key="4">
    <source>
        <dbReference type="ARBA" id="ARBA00022475"/>
    </source>
</evidence>
<dbReference type="NCBIfam" id="TIGR01727">
    <property type="entry name" value="oligo_HPY"/>
    <property type="match status" value="1"/>
</dbReference>
<dbReference type="SUPFAM" id="SSF52540">
    <property type="entry name" value="P-loop containing nucleoside triphosphate hydrolases"/>
    <property type="match status" value="1"/>
</dbReference>
<dbReference type="CDD" id="cd03257">
    <property type="entry name" value="ABC_NikE_OppD_transporters"/>
    <property type="match status" value="1"/>
</dbReference>
<dbReference type="InterPro" id="IPR017871">
    <property type="entry name" value="ABC_transporter-like_CS"/>
</dbReference>
<accession>A0ABZ0L9B1</accession>
<dbReference type="InterPro" id="IPR003593">
    <property type="entry name" value="AAA+_ATPase"/>
</dbReference>
<dbReference type="EMBL" id="CP129118">
    <property type="protein sequence ID" value="WOV88121.1"/>
    <property type="molecule type" value="Genomic_DNA"/>
</dbReference>
<dbReference type="Pfam" id="PF00005">
    <property type="entry name" value="ABC_tran"/>
    <property type="match status" value="1"/>
</dbReference>